<dbReference type="EMBL" id="AWUE01024121">
    <property type="protein sequence ID" value="OMO51572.1"/>
    <property type="molecule type" value="Genomic_DNA"/>
</dbReference>
<reference evidence="2" key="1">
    <citation type="submission" date="2013-09" db="EMBL/GenBank/DDBJ databases">
        <title>Corchorus olitorius genome sequencing.</title>
        <authorList>
            <person name="Alam M."/>
            <person name="Haque M.S."/>
            <person name="Islam M.S."/>
            <person name="Emdad E.M."/>
            <person name="Islam M.M."/>
            <person name="Ahmed B."/>
            <person name="Halim A."/>
            <person name="Hossen Q.M.M."/>
            <person name="Hossain M.Z."/>
            <person name="Ahmed R."/>
            <person name="Khan M.M."/>
            <person name="Islam R."/>
            <person name="Rashid M.M."/>
            <person name="Khan S.A."/>
            <person name="Rahman M.S."/>
            <person name="Alam M."/>
            <person name="Yahiya A.S."/>
            <person name="Khan M.S."/>
            <person name="Azam M.S."/>
            <person name="Haque T."/>
            <person name="Lashkar M.Z.H."/>
            <person name="Akhand A.I."/>
            <person name="Morshed G."/>
            <person name="Roy S."/>
            <person name="Uddin K.S."/>
            <person name="Rabeya T."/>
            <person name="Hossain A.S."/>
            <person name="Chowdhury A."/>
            <person name="Snigdha A.R."/>
            <person name="Mortoza M.S."/>
            <person name="Matin S.A."/>
            <person name="Hoque S.M.E."/>
            <person name="Islam M.K."/>
            <person name="Roy D.K."/>
            <person name="Haider R."/>
            <person name="Moosa M.M."/>
            <person name="Elias S.M."/>
            <person name="Hasan A.M."/>
            <person name="Jahan S."/>
            <person name="Shafiuddin M."/>
            <person name="Mahmood N."/>
            <person name="Shommy N.S."/>
        </authorList>
    </citation>
    <scope>NUCLEOTIDE SEQUENCE [LARGE SCALE GENOMIC DNA]</scope>
    <source>
        <strain evidence="2">cv. O-4</strain>
    </source>
</reference>
<name>A0A1R3G0F9_9ROSI</name>
<evidence type="ECO:0000313" key="2">
    <source>
        <dbReference type="Proteomes" id="UP000187203"/>
    </source>
</evidence>
<dbReference type="AlphaFoldDB" id="A0A1R3G0F9"/>
<organism evidence="1 2">
    <name type="scientific">Corchorus olitorius</name>
    <dbReference type="NCBI Taxonomy" id="93759"/>
    <lineage>
        <taxon>Eukaryota</taxon>
        <taxon>Viridiplantae</taxon>
        <taxon>Streptophyta</taxon>
        <taxon>Embryophyta</taxon>
        <taxon>Tracheophyta</taxon>
        <taxon>Spermatophyta</taxon>
        <taxon>Magnoliopsida</taxon>
        <taxon>eudicotyledons</taxon>
        <taxon>Gunneridae</taxon>
        <taxon>Pentapetalae</taxon>
        <taxon>rosids</taxon>
        <taxon>malvids</taxon>
        <taxon>Malvales</taxon>
        <taxon>Malvaceae</taxon>
        <taxon>Grewioideae</taxon>
        <taxon>Apeibeae</taxon>
        <taxon>Corchorus</taxon>
    </lineage>
</organism>
<dbReference type="Proteomes" id="UP000187203">
    <property type="component" value="Unassembled WGS sequence"/>
</dbReference>
<protein>
    <submittedName>
        <fullName evidence="1">Uncharacterized protein</fullName>
    </submittedName>
</protein>
<keyword evidence="2" id="KW-1185">Reference proteome</keyword>
<accession>A0A1R3G0F9</accession>
<proteinExistence type="predicted"/>
<gene>
    <name evidence="1" type="ORF">COLO4_37619</name>
</gene>
<comment type="caution">
    <text evidence="1">The sequence shown here is derived from an EMBL/GenBank/DDBJ whole genome shotgun (WGS) entry which is preliminary data.</text>
</comment>
<evidence type="ECO:0000313" key="1">
    <source>
        <dbReference type="EMBL" id="OMO51572.1"/>
    </source>
</evidence>
<sequence>MKDKISLIWQRGELASKIMHIHLPGHSHKFLVLSIS</sequence>